<evidence type="ECO:0000313" key="9">
    <source>
        <dbReference type="Proteomes" id="UP000012040"/>
    </source>
</evidence>
<evidence type="ECO:0000256" key="6">
    <source>
        <dbReference type="SAM" id="Phobius"/>
    </source>
</evidence>
<dbReference type="Gene3D" id="1.20.1250.20">
    <property type="entry name" value="MFS general substrate transporter like domains"/>
    <property type="match status" value="1"/>
</dbReference>
<feature type="transmembrane region" description="Helical" evidence="6">
    <location>
        <begin position="12"/>
        <end position="34"/>
    </location>
</feature>
<feature type="transmembrane region" description="Helical" evidence="6">
    <location>
        <begin position="111"/>
        <end position="133"/>
    </location>
</feature>
<dbReference type="HOGENOM" id="CLU_029352_1_0_7"/>
<evidence type="ECO:0000256" key="5">
    <source>
        <dbReference type="ARBA" id="ARBA00023136"/>
    </source>
</evidence>
<dbReference type="SUPFAM" id="SSF103473">
    <property type="entry name" value="MFS general substrate transporter"/>
    <property type="match status" value="1"/>
</dbReference>
<accession>M4VD42</accession>
<proteinExistence type="predicted"/>
<keyword evidence="2" id="KW-0813">Transport</keyword>
<dbReference type="InterPro" id="IPR020846">
    <property type="entry name" value="MFS_dom"/>
</dbReference>
<keyword evidence="3 6" id="KW-0812">Transmembrane</keyword>
<dbReference type="RefSeq" id="WP_015470895.1">
    <property type="nucleotide sequence ID" value="NC_020813.1"/>
</dbReference>
<dbReference type="KEGG" id="bex:A11Q_2189"/>
<reference evidence="8 9" key="1">
    <citation type="journal article" date="2013" name="ISME J.">
        <title>By their genes ye shall know them: genomic signatures of predatory bacteria.</title>
        <authorList>
            <person name="Pasternak Z."/>
            <person name="Pietrokovski S."/>
            <person name="Rotem O."/>
            <person name="Gophna U."/>
            <person name="Lurie-Weinberger M.N."/>
            <person name="Jurkevitch E."/>
        </authorList>
    </citation>
    <scope>NUCLEOTIDE SEQUENCE [LARGE SCALE GENOMIC DNA]</scope>
    <source>
        <strain evidence="8 9">JSS</strain>
    </source>
</reference>
<evidence type="ECO:0000256" key="3">
    <source>
        <dbReference type="ARBA" id="ARBA00022692"/>
    </source>
</evidence>
<dbReference type="PANTHER" id="PTHR12778">
    <property type="entry name" value="SOLUTE CARRIER FAMILY 33 ACETYL-COA TRANSPORTER -RELATED"/>
    <property type="match status" value="1"/>
</dbReference>
<dbReference type="AlphaFoldDB" id="M4VD42"/>
<dbReference type="InterPro" id="IPR004752">
    <property type="entry name" value="AmpG_permease/AT-1"/>
</dbReference>
<dbReference type="OrthoDB" id="5288738at2"/>
<evidence type="ECO:0000313" key="8">
    <source>
        <dbReference type="EMBL" id="AGH96405.1"/>
    </source>
</evidence>
<keyword evidence="5 6" id="KW-0472">Membrane</keyword>
<feature type="transmembrane region" description="Helical" evidence="6">
    <location>
        <begin position="46"/>
        <end position="63"/>
    </location>
</feature>
<keyword evidence="9" id="KW-1185">Reference proteome</keyword>
<name>M4VD42_9BACT</name>
<feature type="transmembrane region" description="Helical" evidence="6">
    <location>
        <begin position="352"/>
        <end position="369"/>
    </location>
</feature>
<feature type="transmembrane region" description="Helical" evidence="6">
    <location>
        <begin position="181"/>
        <end position="201"/>
    </location>
</feature>
<feature type="transmembrane region" description="Helical" evidence="6">
    <location>
        <begin position="300"/>
        <end position="319"/>
    </location>
</feature>
<feature type="transmembrane region" description="Helical" evidence="6">
    <location>
        <begin position="425"/>
        <end position="450"/>
    </location>
</feature>
<gene>
    <name evidence="8" type="ORF">A11Q_2189</name>
</gene>
<dbReference type="Proteomes" id="UP000012040">
    <property type="component" value="Chromosome"/>
</dbReference>
<evidence type="ECO:0000256" key="4">
    <source>
        <dbReference type="ARBA" id="ARBA00022989"/>
    </source>
</evidence>
<dbReference type="EMBL" id="CP003537">
    <property type="protein sequence ID" value="AGH96405.1"/>
    <property type="molecule type" value="Genomic_DNA"/>
</dbReference>
<protein>
    <submittedName>
        <fullName evidence="8">AmpG protein</fullName>
    </submittedName>
</protein>
<dbReference type="PROSITE" id="PS50850">
    <property type="entry name" value="MFS"/>
    <property type="match status" value="1"/>
</dbReference>
<dbReference type="STRING" id="1184267.A11Q_2189"/>
<evidence type="ECO:0000256" key="2">
    <source>
        <dbReference type="ARBA" id="ARBA00022448"/>
    </source>
</evidence>
<dbReference type="InterPro" id="IPR036259">
    <property type="entry name" value="MFS_trans_sf"/>
</dbReference>
<feature type="transmembrane region" description="Helical" evidence="6">
    <location>
        <begin position="462"/>
        <end position="481"/>
    </location>
</feature>
<feature type="transmembrane region" description="Helical" evidence="6">
    <location>
        <begin position="376"/>
        <end position="398"/>
    </location>
</feature>
<dbReference type="GO" id="GO:0016020">
    <property type="term" value="C:membrane"/>
    <property type="evidence" value="ECO:0007669"/>
    <property type="project" value="UniProtKB-SubCell"/>
</dbReference>
<comment type="subcellular location">
    <subcellularLocation>
        <location evidence="1">Membrane</location>
        <topology evidence="1">Multi-pass membrane protein</topology>
    </subcellularLocation>
</comment>
<dbReference type="PATRIC" id="fig|1184267.3.peg.2216"/>
<evidence type="ECO:0000256" key="1">
    <source>
        <dbReference type="ARBA" id="ARBA00004141"/>
    </source>
</evidence>
<dbReference type="NCBIfam" id="TIGR00901">
    <property type="entry name" value="2A0125"/>
    <property type="match status" value="1"/>
</dbReference>
<keyword evidence="4 6" id="KW-1133">Transmembrane helix</keyword>
<feature type="transmembrane region" description="Helical" evidence="6">
    <location>
        <begin position="222"/>
        <end position="244"/>
    </location>
</feature>
<dbReference type="PANTHER" id="PTHR12778:SF10">
    <property type="entry name" value="MAJOR FACILITATOR SUPERFAMILY DOMAIN-CONTAINING PROTEIN 3"/>
    <property type="match status" value="1"/>
</dbReference>
<feature type="transmembrane region" description="Helical" evidence="6">
    <location>
        <begin position="84"/>
        <end position="105"/>
    </location>
</feature>
<dbReference type="GO" id="GO:0022857">
    <property type="term" value="F:transmembrane transporter activity"/>
    <property type="evidence" value="ECO:0007669"/>
    <property type="project" value="InterPro"/>
</dbReference>
<feature type="domain" description="Major facilitator superfamily (MFS) profile" evidence="7">
    <location>
        <begin position="15"/>
        <end position="514"/>
    </location>
</feature>
<dbReference type="InterPro" id="IPR011701">
    <property type="entry name" value="MFS"/>
</dbReference>
<organism evidence="8 9">
    <name type="scientific">Pseudobdellovibrio exovorus JSS</name>
    <dbReference type="NCBI Taxonomy" id="1184267"/>
    <lineage>
        <taxon>Bacteria</taxon>
        <taxon>Pseudomonadati</taxon>
        <taxon>Bdellovibrionota</taxon>
        <taxon>Bdellovibrionia</taxon>
        <taxon>Bdellovibrionales</taxon>
        <taxon>Pseudobdellovibrionaceae</taxon>
        <taxon>Pseudobdellovibrio</taxon>
    </lineage>
</organism>
<feature type="transmembrane region" description="Helical" evidence="6">
    <location>
        <begin position="487"/>
        <end position="508"/>
    </location>
</feature>
<dbReference type="eggNOG" id="COG2271">
    <property type="taxonomic scope" value="Bacteria"/>
</dbReference>
<sequence>MFNQLSNLRSTPAWRLTIILILGFASGLPLALTGQSLQAWLTVDNIDIATIGFFSLVGLPYTFKFLWAPLMDRFEPPWLGRRRGWLLLTQLALAGTLALMSGLSPSAQTQAFALVAVLIAFLSASQDVVIDAYRTDVLDPKERGIGASLTVFGYRMAMIISGGIAFVWADPVNGYGWSWSKIYMIMAVIMLIAAAISLVFLPSVPKSMTAPKTNAKNDLIGFFALVIAVAVGYQFTVHIATPLAENSLLSLFPPDADGAASSNVKKWADLISLLLGIGFTVPLAWWASKKAKFETLHTSLANYFSMKGAISFLALIILYKLGDAFAGSLLTPFLIKGAGYAQAEIGVVNKVIGMWLTIFGAIFGGALMMKLGLYRSLFLFGVLQLLSNLSFWLVAVLGKGSWGSFQLPAFDIMIVALKEATEVDWLLLFAIGSENVTGGMGTAAFVAFLMALCNQKFTATQYALLSAFSAVGRVWVGPLAGVLTGTIGWPMFFIFSTLMALPGLFILYKLKDVIKQLEAPKISLADADD</sequence>
<feature type="transmembrane region" description="Helical" evidence="6">
    <location>
        <begin position="145"/>
        <end position="169"/>
    </location>
</feature>
<evidence type="ECO:0000259" key="7">
    <source>
        <dbReference type="PROSITE" id="PS50850"/>
    </source>
</evidence>
<dbReference type="Pfam" id="PF07690">
    <property type="entry name" value="MFS_1"/>
    <property type="match status" value="1"/>
</dbReference>
<feature type="transmembrane region" description="Helical" evidence="6">
    <location>
        <begin position="270"/>
        <end position="288"/>
    </location>
</feature>